<dbReference type="KEGG" id="yet:CH48_952"/>
<evidence type="ECO:0000313" key="2">
    <source>
        <dbReference type="EMBL" id="CNG35446.1"/>
    </source>
</evidence>
<accession>A0A0E1NJE3</accession>
<dbReference type="KEGG" id="yef:FORC2_3445"/>
<reference evidence="4 7" key="3">
    <citation type="submission" date="2021-01" db="EMBL/GenBank/DDBJ databases">
        <title>FDA dAtabase for Regulatory Grade micrObial Sequences (FDA-ARGOS): Supporting development and validation of Infectious Disease Dx tests.</title>
        <authorList>
            <person name="Blissenbach B."/>
            <person name="Krut O."/>
            <person name="Tallon L."/>
            <person name="Sadzewicz L."/>
            <person name="Zhao X."/>
            <person name="Boylan J."/>
            <person name="Ott S."/>
            <person name="Bowen H."/>
            <person name="Vavikolanu K."/>
            <person name="Mehta A."/>
            <person name="Aluvathingal J."/>
            <person name="Nadendla S."/>
            <person name="Yan Y."/>
            <person name="Sichtig H."/>
        </authorList>
    </citation>
    <scope>NUCLEOTIDE SEQUENCE [LARGE SCALE GENOMIC DNA]</scope>
    <source>
        <strain evidence="4 7">FDAARGOS_1082</strain>
    </source>
</reference>
<evidence type="ECO:0000313" key="6">
    <source>
        <dbReference type="Proteomes" id="UP000048841"/>
    </source>
</evidence>
<dbReference type="Proteomes" id="UP001182355">
    <property type="component" value="Unassembled WGS sequence"/>
</dbReference>
<reference evidence="2 5" key="2">
    <citation type="submission" date="2015-03" db="EMBL/GenBank/DDBJ databases">
        <authorList>
            <consortium name="Pathogen Informatics"/>
            <person name="Murphy D."/>
        </authorList>
    </citation>
    <scope>NUCLEOTIDE SEQUENCE [LARGE SCALE GENOMIC DNA]</scope>
    <source>
        <strain evidence="2 5">IP27818</strain>
    </source>
</reference>
<dbReference type="InterPro" id="IPR012620">
    <property type="entry name" value="Trp_operon_leader_peptide"/>
</dbReference>
<protein>
    <submittedName>
        <fullName evidence="2">Tryptophanase leader peptide</fullName>
    </submittedName>
</protein>
<dbReference type="GO" id="GO:0031556">
    <property type="term" value="P:transcriptional attenuation by ribosome"/>
    <property type="evidence" value="ECO:0007669"/>
    <property type="project" value="InterPro"/>
</dbReference>
<dbReference type="PATRIC" id="fig|630.128.peg.699"/>
<dbReference type="Proteomes" id="UP000041356">
    <property type="component" value="Unassembled WGS sequence"/>
</dbReference>
<reference evidence="1 6" key="1">
    <citation type="submission" date="2015-03" db="EMBL/GenBank/DDBJ databases">
        <authorList>
            <person name="Murphy D."/>
        </authorList>
    </citation>
    <scope>NUCLEOTIDE SEQUENCE [LARGE SCALE GENOMIC DNA]</scope>
    <source>
        <strain evidence="1 6">IP26249</strain>
    </source>
</reference>
<proteinExistence type="predicted"/>
<reference evidence="3" key="4">
    <citation type="submission" date="2023-02" db="EMBL/GenBank/DDBJ databases">
        <authorList>
            <person name="Ashton P.M."/>
            <person name="Dallman T."/>
            <person name="Nair S."/>
            <person name="De Pinna E."/>
            <person name="Peters T."/>
            <person name="Grant K."/>
        </authorList>
    </citation>
    <scope>NUCLEOTIDE SEQUENCE</scope>
    <source>
        <strain evidence="3">01103883</strain>
    </source>
</reference>
<dbReference type="EMBL" id="CGBR01000003">
    <property type="protein sequence ID" value="CFQ54372.1"/>
    <property type="molecule type" value="Genomic_DNA"/>
</dbReference>
<dbReference type="EMBL" id="CP068146">
    <property type="protein sequence ID" value="QQU48047.1"/>
    <property type="molecule type" value="Genomic_DNA"/>
</dbReference>
<evidence type="ECO:0000313" key="5">
    <source>
        <dbReference type="Proteomes" id="UP000041356"/>
    </source>
</evidence>
<sequence>MTRIALRYQARISGDSRAWFNIDYRLANDFPR</sequence>
<evidence type="ECO:0000313" key="3">
    <source>
        <dbReference type="EMBL" id="ELI8100938.1"/>
    </source>
</evidence>
<dbReference type="GeneID" id="93972636"/>
<dbReference type="RefSeq" id="WP_005156906.1">
    <property type="nucleotide sequence ID" value="NZ_CAADJK010000001.1"/>
</dbReference>
<dbReference type="EMBL" id="CPZF01000012">
    <property type="protein sequence ID" value="CNG35446.1"/>
    <property type="molecule type" value="Genomic_DNA"/>
</dbReference>
<dbReference type="Proteomes" id="UP000048841">
    <property type="component" value="Unassembled WGS sequence"/>
</dbReference>
<dbReference type="KEGG" id="yew:CH47_2830"/>
<organism evidence="2 5">
    <name type="scientific">Yersinia enterocolitica</name>
    <dbReference type="NCBI Taxonomy" id="630"/>
    <lineage>
        <taxon>Bacteria</taxon>
        <taxon>Pseudomonadati</taxon>
        <taxon>Pseudomonadota</taxon>
        <taxon>Gammaproteobacteria</taxon>
        <taxon>Enterobacterales</taxon>
        <taxon>Yersiniaceae</taxon>
        <taxon>Yersinia</taxon>
    </lineage>
</organism>
<evidence type="ECO:0000313" key="4">
    <source>
        <dbReference type="EMBL" id="QQU48047.1"/>
    </source>
</evidence>
<dbReference type="NCBIfam" id="TIGR02616">
    <property type="entry name" value="tnaC_leader"/>
    <property type="match status" value="1"/>
</dbReference>
<evidence type="ECO:0000313" key="1">
    <source>
        <dbReference type="EMBL" id="CFQ54372.1"/>
    </source>
</evidence>
<gene>
    <name evidence="3" type="primary">tnaC</name>
    <name evidence="2" type="ORF">ERS137939_03849</name>
    <name evidence="1" type="ORF">ERS137941_00693</name>
    <name evidence="4" type="ORF">I6I39_04715</name>
    <name evidence="3" type="ORF">RSF11_000617</name>
</gene>
<dbReference type="Proteomes" id="UP000595309">
    <property type="component" value="Chromosome"/>
</dbReference>
<name>A0A0E1NJE3_YEREN</name>
<dbReference type="EMBL" id="ABNAVX010000002">
    <property type="protein sequence ID" value="ELI8100938.1"/>
    <property type="molecule type" value="Genomic_DNA"/>
</dbReference>
<evidence type="ECO:0000313" key="7">
    <source>
        <dbReference type="Proteomes" id="UP000595309"/>
    </source>
</evidence>
<dbReference type="AlphaFoldDB" id="A0A0E1NJE3"/>